<keyword evidence="3" id="KW-1185">Reference proteome</keyword>
<reference evidence="2 3" key="1">
    <citation type="submission" date="2023-07" db="EMBL/GenBank/DDBJ databases">
        <title>Genomic Encyclopedia of Type Strains, Phase IV (KMG-IV): sequencing the most valuable type-strain genomes for metagenomic binning, comparative biology and taxonomic classification.</title>
        <authorList>
            <person name="Goeker M."/>
        </authorList>
    </citation>
    <scope>NUCLEOTIDE SEQUENCE [LARGE SCALE GENOMIC DNA]</scope>
    <source>
        <strain evidence="2 3">DSM 16784</strain>
    </source>
</reference>
<sequence length="226" mass="25694">MRLLKLIQGDIRFQFKYGFYFIYALFCVLYILLLHVMPEEWRGVVGNILIYSDPAALGLFFIGAIMLFERSERVLNALVVSPVTVHEYMLSKIISLEVISILVSLFLGVFAKSENLVLMITSVILTSAIFTLLGLMIATKVNSLNQNLMITSALEIFCFVPPISILFYPLDFLYWYPLNHSMLLLSNTSTMPVVSILLLVLTIVMLYVVAYKMVTRMWKNVGGIKL</sequence>
<protein>
    <submittedName>
        <fullName evidence="2">Fluoroquinolone transport system permease protein</fullName>
    </submittedName>
</protein>
<feature type="transmembrane region" description="Helical" evidence="1">
    <location>
        <begin position="116"/>
        <end position="138"/>
    </location>
</feature>
<dbReference type="RefSeq" id="WP_307405706.1">
    <property type="nucleotide sequence ID" value="NZ_JAUSUR010000001.1"/>
</dbReference>
<proteinExistence type="predicted"/>
<feature type="transmembrane region" description="Helical" evidence="1">
    <location>
        <begin position="190"/>
        <end position="210"/>
    </location>
</feature>
<keyword evidence="1" id="KW-0812">Transmembrane</keyword>
<accession>A0ABU0DZZ0</accession>
<dbReference type="Proteomes" id="UP001230220">
    <property type="component" value="Unassembled WGS sequence"/>
</dbReference>
<feature type="transmembrane region" description="Helical" evidence="1">
    <location>
        <begin position="150"/>
        <end position="170"/>
    </location>
</feature>
<name>A0ABU0DZZ0_9FIRM</name>
<organism evidence="2 3">
    <name type="scientific">Breznakia pachnodae</name>
    <dbReference type="NCBI Taxonomy" id="265178"/>
    <lineage>
        <taxon>Bacteria</taxon>
        <taxon>Bacillati</taxon>
        <taxon>Bacillota</taxon>
        <taxon>Erysipelotrichia</taxon>
        <taxon>Erysipelotrichales</taxon>
        <taxon>Erysipelotrichaceae</taxon>
        <taxon>Breznakia</taxon>
    </lineage>
</organism>
<evidence type="ECO:0000256" key="1">
    <source>
        <dbReference type="SAM" id="Phobius"/>
    </source>
</evidence>
<keyword evidence="1" id="KW-0472">Membrane</keyword>
<evidence type="ECO:0000313" key="3">
    <source>
        <dbReference type="Proteomes" id="UP001230220"/>
    </source>
</evidence>
<feature type="transmembrane region" description="Helical" evidence="1">
    <location>
        <begin position="49"/>
        <end position="68"/>
    </location>
</feature>
<feature type="transmembrane region" description="Helical" evidence="1">
    <location>
        <begin position="89"/>
        <end position="110"/>
    </location>
</feature>
<keyword evidence="1" id="KW-1133">Transmembrane helix</keyword>
<evidence type="ECO:0000313" key="2">
    <source>
        <dbReference type="EMBL" id="MDQ0360079.1"/>
    </source>
</evidence>
<dbReference type="Pfam" id="PF24686">
    <property type="entry name" value="FLQE3_permease"/>
    <property type="match status" value="1"/>
</dbReference>
<comment type="caution">
    <text evidence="2">The sequence shown here is derived from an EMBL/GenBank/DDBJ whole genome shotgun (WGS) entry which is preliminary data.</text>
</comment>
<gene>
    <name evidence="2" type="ORF">J2S15_000810</name>
</gene>
<feature type="transmembrane region" description="Helical" evidence="1">
    <location>
        <begin position="20"/>
        <end position="37"/>
    </location>
</feature>
<dbReference type="InterPro" id="IPR056926">
    <property type="entry name" value="FLQE3_permease"/>
</dbReference>
<dbReference type="EMBL" id="JAUSUR010000001">
    <property type="protein sequence ID" value="MDQ0360079.1"/>
    <property type="molecule type" value="Genomic_DNA"/>
</dbReference>